<proteinExistence type="predicted"/>
<sequence length="62" mass="6690">MTGANQSPPPAEDGLTAARTRAAELGVSVSEYVRDQLRRTRGEEAWQRALAQAGEARPPGRE</sequence>
<keyword evidence="2" id="KW-1185">Reference proteome</keyword>
<dbReference type="InParanoid" id="C7Q0X2"/>
<gene>
    <name evidence="1" type="ordered locus">Caci_0815</name>
</gene>
<dbReference type="RefSeq" id="WP_012785045.1">
    <property type="nucleotide sequence ID" value="NC_013131.1"/>
</dbReference>
<evidence type="ECO:0000313" key="2">
    <source>
        <dbReference type="Proteomes" id="UP000000851"/>
    </source>
</evidence>
<evidence type="ECO:0000313" key="1">
    <source>
        <dbReference type="EMBL" id="ACU69750.1"/>
    </source>
</evidence>
<dbReference type="AlphaFoldDB" id="C7Q0X2"/>
<protein>
    <submittedName>
        <fullName evidence="1">Uncharacterized protein</fullName>
    </submittedName>
</protein>
<organism evidence="1 2">
    <name type="scientific">Catenulispora acidiphila (strain DSM 44928 / JCM 14897 / NBRC 102108 / NRRL B-24433 / ID139908)</name>
    <dbReference type="NCBI Taxonomy" id="479433"/>
    <lineage>
        <taxon>Bacteria</taxon>
        <taxon>Bacillati</taxon>
        <taxon>Actinomycetota</taxon>
        <taxon>Actinomycetes</taxon>
        <taxon>Catenulisporales</taxon>
        <taxon>Catenulisporaceae</taxon>
        <taxon>Catenulispora</taxon>
    </lineage>
</organism>
<dbReference type="EMBL" id="CP001700">
    <property type="protein sequence ID" value="ACU69750.1"/>
    <property type="molecule type" value="Genomic_DNA"/>
</dbReference>
<dbReference type="Proteomes" id="UP000000851">
    <property type="component" value="Chromosome"/>
</dbReference>
<dbReference type="HOGENOM" id="CLU_2895731_0_0_11"/>
<name>C7Q0X2_CATAD</name>
<accession>C7Q0X2</accession>
<dbReference type="KEGG" id="cai:Caci_0815"/>
<reference evidence="1 2" key="1">
    <citation type="journal article" date="2009" name="Stand. Genomic Sci.">
        <title>Complete genome sequence of Catenulispora acidiphila type strain (ID 139908).</title>
        <authorList>
            <person name="Copeland A."/>
            <person name="Lapidus A."/>
            <person name="Glavina Del Rio T."/>
            <person name="Nolan M."/>
            <person name="Lucas S."/>
            <person name="Chen F."/>
            <person name="Tice H."/>
            <person name="Cheng J.F."/>
            <person name="Bruce D."/>
            <person name="Goodwin L."/>
            <person name="Pitluck S."/>
            <person name="Mikhailova N."/>
            <person name="Pati A."/>
            <person name="Ivanova N."/>
            <person name="Mavromatis K."/>
            <person name="Chen A."/>
            <person name="Palaniappan K."/>
            <person name="Chain P."/>
            <person name="Land M."/>
            <person name="Hauser L."/>
            <person name="Chang Y.J."/>
            <person name="Jeffries C.D."/>
            <person name="Chertkov O."/>
            <person name="Brettin T."/>
            <person name="Detter J.C."/>
            <person name="Han C."/>
            <person name="Ali Z."/>
            <person name="Tindall B.J."/>
            <person name="Goker M."/>
            <person name="Bristow J."/>
            <person name="Eisen J.A."/>
            <person name="Markowitz V."/>
            <person name="Hugenholtz P."/>
            <person name="Kyrpides N.C."/>
            <person name="Klenk H.P."/>
        </authorList>
    </citation>
    <scope>NUCLEOTIDE SEQUENCE [LARGE SCALE GENOMIC DNA]</scope>
    <source>
        <strain evidence="2">DSM 44928 / JCM 14897 / NBRC 102108 / NRRL B-24433 / ID139908</strain>
    </source>
</reference>
<dbReference type="STRING" id="479433.Caci_0815"/>